<dbReference type="EMBL" id="JAHRIN010025426">
    <property type="protein sequence ID" value="MEQ2199731.1"/>
    <property type="molecule type" value="Genomic_DNA"/>
</dbReference>
<keyword evidence="1" id="KW-0723">Serine/threonine-protein kinase</keyword>
<dbReference type="Proteomes" id="UP001434883">
    <property type="component" value="Unassembled WGS sequence"/>
</dbReference>
<evidence type="ECO:0000256" key="5">
    <source>
        <dbReference type="ARBA" id="ARBA00022840"/>
    </source>
</evidence>
<evidence type="ECO:0000313" key="8">
    <source>
        <dbReference type="Proteomes" id="UP001434883"/>
    </source>
</evidence>
<keyword evidence="5" id="KW-0067">ATP-binding</keyword>
<evidence type="ECO:0000259" key="6">
    <source>
        <dbReference type="PROSITE" id="PS50011"/>
    </source>
</evidence>
<keyword evidence="8" id="KW-1185">Reference proteome</keyword>
<proteinExistence type="predicted"/>
<dbReference type="InterPro" id="IPR000719">
    <property type="entry name" value="Prot_kinase_dom"/>
</dbReference>
<keyword evidence="3" id="KW-0547">Nucleotide-binding</keyword>
<feature type="non-terminal residue" evidence="7">
    <location>
        <position position="1"/>
    </location>
</feature>
<dbReference type="PANTHER" id="PTHR22974">
    <property type="entry name" value="MIXED LINEAGE PROTEIN KINASE"/>
    <property type="match status" value="1"/>
</dbReference>
<evidence type="ECO:0000256" key="3">
    <source>
        <dbReference type="ARBA" id="ARBA00022741"/>
    </source>
</evidence>
<reference evidence="7 8" key="1">
    <citation type="submission" date="2021-06" db="EMBL/GenBank/DDBJ databases">
        <authorList>
            <person name="Palmer J.M."/>
        </authorList>
    </citation>
    <scope>NUCLEOTIDE SEQUENCE [LARGE SCALE GENOMIC DNA]</scope>
    <source>
        <strain evidence="7 8">XC_2019</strain>
        <tissue evidence="7">Muscle</tissue>
    </source>
</reference>
<dbReference type="SUPFAM" id="SSF56112">
    <property type="entry name" value="Protein kinase-like (PK-like)"/>
    <property type="match status" value="1"/>
</dbReference>
<organism evidence="7 8">
    <name type="scientific">Xenoophorus captivus</name>
    <dbReference type="NCBI Taxonomy" id="1517983"/>
    <lineage>
        <taxon>Eukaryota</taxon>
        <taxon>Metazoa</taxon>
        <taxon>Chordata</taxon>
        <taxon>Craniata</taxon>
        <taxon>Vertebrata</taxon>
        <taxon>Euteleostomi</taxon>
        <taxon>Actinopterygii</taxon>
        <taxon>Neopterygii</taxon>
        <taxon>Teleostei</taxon>
        <taxon>Neoteleostei</taxon>
        <taxon>Acanthomorphata</taxon>
        <taxon>Ovalentaria</taxon>
        <taxon>Atherinomorphae</taxon>
        <taxon>Cyprinodontiformes</taxon>
        <taxon>Goodeidae</taxon>
        <taxon>Xenoophorus</taxon>
    </lineage>
</organism>
<evidence type="ECO:0000313" key="7">
    <source>
        <dbReference type="EMBL" id="MEQ2199731.1"/>
    </source>
</evidence>
<name>A0ABV0QWC0_9TELE</name>
<gene>
    <name evidence="7" type="ORF">XENOCAPTIV_009799</name>
</gene>
<sequence length="164" mass="18283">LLNAPWFCLSRFCTVLEYCEGNDLDFYLKQHKLMSEKEGRSIIMQIVNALKYLNEIRPPIIHYDLKPGVVVLVLDTSVCGCLTIEPPNSNGSFTTFFPSTQLSIKSAAFIRRCLVYRKEDRIDVHQLASDPFLMPHNRKSVASLGTSSTAVASTSSFSNSSASN</sequence>
<protein>
    <recommendedName>
        <fullName evidence="6">Protein kinase domain-containing protein</fullName>
    </recommendedName>
</protein>
<dbReference type="SMART" id="SM00220">
    <property type="entry name" value="S_TKc"/>
    <property type="match status" value="1"/>
</dbReference>
<feature type="domain" description="Protein kinase" evidence="6">
    <location>
        <begin position="1"/>
        <end position="164"/>
    </location>
</feature>
<evidence type="ECO:0000256" key="1">
    <source>
        <dbReference type="ARBA" id="ARBA00022527"/>
    </source>
</evidence>
<keyword evidence="4" id="KW-0418">Kinase</keyword>
<evidence type="ECO:0000256" key="4">
    <source>
        <dbReference type="ARBA" id="ARBA00022777"/>
    </source>
</evidence>
<dbReference type="PANTHER" id="PTHR22974:SF20">
    <property type="entry name" value="SERINE_THREONINE-PROTEIN KINASE TOUSLED-LIKE 2"/>
    <property type="match status" value="1"/>
</dbReference>
<keyword evidence="2" id="KW-0808">Transferase</keyword>
<dbReference type="InterPro" id="IPR011009">
    <property type="entry name" value="Kinase-like_dom_sf"/>
</dbReference>
<comment type="caution">
    <text evidence="7">The sequence shown here is derived from an EMBL/GenBank/DDBJ whole genome shotgun (WGS) entry which is preliminary data.</text>
</comment>
<accession>A0ABV0QWC0</accession>
<dbReference type="Gene3D" id="1.10.510.10">
    <property type="entry name" value="Transferase(Phosphotransferase) domain 1"/>
    <property type="match status" value="1"/>
</dbReference>
<dbReference type="Pfam" id="PF00069">
    <property type="entry name" value="Pkinase"/>
    <property type="match status" value="1"/>
</dbReference>
<dbReference type="PROSITE" id="PS50011">
    <property type="entry name" value="PROTEIN_KINASE_DOM"/>
    <property type="match status" value="1"/>
</dbReference>
<evidence type="ECO:0000256" key="2">
    <source>
        <dbReference type="ARBA" id="ARBA00022679"/>
    </source>
</evidence>